<dbReference type="EMBL" id="MTJN01000002">
    <property type="protein sequence ID" value="OOV06937.1"/>
    <property type="molecule type" value="Genomic_DNA"/>
</dbReference>
<evidence type="ECO:0000259" key="1">
    <source>
        <dbReference type="PROSITE" id="PS51186"/>
    </source>
</evidence>
<dbReference type="SUPFAM" id="SSF55729">
    <property type="entry name" value="Acyl-CoA N-acyltransferases (Nat)"/>
    <property type="match status" value="1"/>
</dbReference>
<dbReference type="PROSITE" id="PS51186">
    <property type="entry name" value="GNAT"/>
    <property type="match status" value="1"/>
</dbReference>
<feature type="domain" description="N-acetyltransferase" evidence="1">
    <location>
        <begin position="1"/>
        <end position="148"/>
    </location>
</feature>
<dbReference type="InterPro" id="IPR050276">
    <property type="entry name" value="MshD_Acetyltransferase"/>
</dbReference>
<sequence>MIIRRETAADIAAIEEVTIAAFQTLSISQHTEQYVIRALRQARVLTVSLVAEFGGRVLGHVAFSPITLSDGSPHWYSLGPISVWPEYQRQGIGKSLVHEGLCSLKALGASGCALVGDPNYYQRFGFRNQPQLVYEGIPQAYFLVLPFVEPVPQGTVLFHEGFSARA</sequence>
<dbReference type="Pfam" id="PF13508">
    <property type="entry name" value="Acetyltransf_7"/>
    <property type="match status" value="1"/>
</dbReference>
<dbReference type="AlphaFoldDB" id="A0A1T1ASA0"/>
<evidence type="ECO:0000313" key="3">
    <source>
        <dbReference type="Proteomes" id="UP000190750"/>
    </source>
</evidence>
<dbReference type="STRING" id="28066.RF819_09520"/>
<dbReference type="RefSeq" id="WP_078364763.1">
    <property type="nucleotide sequence ID" value="NZ_MTJN01000002.1"/>
</dbReference>
<dbReference type="GO" id="GO:0016747">
    <property type="term" value="F:acyltransferase activity, transferring groups other than amino-acyl groups"/>
    <property type="evidence" value="ECO:0007669"/>
    <property type="project" value="InterPro"/>
</dbReference>
<protein>
    <submittedName>
        <fullName evidence="2">GNAT family N-acetyltransferase</fullName>
    </submittedName>
</protein>
<comment type="caution">
    <text evidence="2">The sequence shown here is derived from an EMBL/GenBank/DDBJ whole genome shotgun (WGS) entry which is preliminary data.</text>
</comment>
<dbReference type="InterPro" id="IPR000182">
    <property type="entry name" value="GNAT_dom"/>
</dbReference>
<name>A0A1T1ASA0_RHOFE</name>
<dbReference type="OrthoDB" id="9797178at2"/>
<reference evidence="2 3" key="1">
    <citation type="submission" date="2017-01" db="EMBL/GenBank/DDBJ databases">
        <title>Genome sequencing of Rhodoferax fermentans JCM 7819.</title>
        <authorList>
            <person name="Kim Y.J."/>
            <person name="Farh M.E.-A."/>
            <person name="Yang D.-C."/>
        </authorList>
    </citation>
    <scope>NUCLEOTIDE SEQUENCE [LARGE SCALE GENOMIC DNA]</scope>
    <source>
        <strain evidence="2 3">JCM 7819</strain>
    </source>
</reference>
<dbReference type="PANTHER" id="PTHR43617:SF2">
    <property type="entry name" value="UPF0039 PROTEIN SLL0451"/>
    <property type="match status" value="1"/>
</dbReference>
<dbReference type="CDD" id="cd04301">
    <property type="entry name" value="NAT_SF"/>
    <property type="match status" value="1"/>
</dbReference>
<dbReference type="InterPro" id="IPR016181">
    <property type="entry name" value="Acyl_CoA_acyltransferase"/>
</dbReference>
<proteinExistence type="predicted"/>
<dbReference type="Gene3D" id="3.40.630.30">
    <property type="match status" value="1"/>
</dbReference>
<gene>
    <name evidence="2" type="ORF">RF819_09520</name>
</gene>
<keyword evidence="3" id="KW-1185">Reference proteome</keyword>
<evidence type="ECO:0000313" key="2">
    <source>
        <dbReference type="EMBL" id="OOV06937.1"/>
    </source>
</evidence>
<dbReference type="PANTHER" id="PTHR43617">
    <property type="entry name" value="L-AMINO ACID N-ACETYLTRANSFERASE"/>
    <property type="match status" value="1"/>
</dbReference>
<organism evidence="2 3">
    <name type="scientific">Rhodoferax fermentans</name>
    <dbReference type="NCBI Taxonomy" id="28066"/>
    <lineage>
        <taxon>Bacteria</taxon>
        <taxon>Pseudomonadati</taxon>
        <taxon>Pseudomonadota</taxon>
        <taxon>Betaproteobacteria</taxon>
        <taxon>Burkholderiales</taxon>
        <taxon>Comamonadaceae</taxon>
        <taxon>Rhodoferax</taxon>
    </lineage>
</organism>
<dbReference type="Proteomes" id="UP000190750">
    <property type="component" value="Unassembled WGS sequence"/>
</dbReference>
<accession>A0A1T1ASA0</accession>
<keyword evidence="2" id="KW-0808">Transferase</keyword>